<dbReference type="EnsemblMetazoa" id="CJA33086.1">
    <property type="protein sequence ID" value="CJA33086.1"/>
    <property type="gene ID" value="WBGene00208933"/>
</dbReference>
<reference evidence="1" key="2">
    <citation type="submission" date="2022-06" db="UniProtKB">
        <authorList>
            <consortium name="EnsemblMetazoa"/>
        </authorList>
    </citation>
    <scope>IDENTIFICATION</scope>
    <source>
        <strain evidence="1">DF5081</strain>
    </source>
</reference>
<organism evidence="1 2">
    <name type="scientific">Caenorhabditis japonica</name>
    <dbReference type="NCBI Taxonomy" id="281687"/>
    <lineage>
        <taxon>Eukaryota</taxon>
        <taxon>Metazoa</taxon>
        <taxon>Ecdysozoa</taxon>
        <taxon>Nematoda</taxon>
        <taxon>Chromadorea</taxon>
        <taxon>Rhabditida</taxon>
        <taxon>Rhabditina</taxon>
        <taxon>Rhabditomorpha</taxon>
        <taxon>Rhabditoidea</taxon>
        <taxon>Rhabditidae</taxon>
        <taxon>Peloderinae</taxon>
        <taxon>Caenorhabditis</taxon>
    </lineage>
</organism>
<sequence>MNRFVYEHILQNVMLPFARVPPRLHYSFQQDNDPKHTSNHIIVSEMSQTISIFFFNWFATNRVIVMESPSQSPDLNLIEHLWEELEKRVSGIRARNADEKFTYVSCRLRGLRFHIQLIQLMPRRCQAVIDSRGFATKY</sequence>
<evidence type="ECO:0000313" key="2">
    <source>
        <dbReference type="Proteomes" id="UP000005237"/>
    </source>
</evidence>
<dbReference type="Gene3D" id="3.30.420.10">
    <property type="entry name" value="Ribonuclease H-like superfamily/Ribonuclease H"/>
    <property type="match status" value="1"/>
</dbReference>
<evidence type="ECO:0000313" key="1">
    <source>
        <dbReference type="EnsemblMetazoa" id="CJA33086.1"/>
    </source>
</evidence>
<dbReference type="AlphaFoldDB" id="A0A8R1IEU2"/>
<protein>
    <recommendedName>
        <fullName evidence="3">Tc1-like transposase DDE domain-containing protein</fullName>
    </recommendedName>
</protein>
<accession>A0A8R1IEU2</accession>
<reference evidence="2" key="1">
    <citation type="submission" date="2010-08" db="EMBL/GenBank/DDBJ databases">
        <authorList>
            <consortium name="Caenorhabditis japonica Sequencing Consortium"/>
            <person name="Wilson R.K."/>
        </authorList>
    </citation>
    <scope>NUCLEOTIDE SEQUENCE [LARGE SCALE GENOMIC DNA]</scope>
    <source>
        <strain evidence="2">DF5081</strain>
    </source>
</reference>
<keyword evidence="2" id="KW-1185">Reference proteome</keyword>
<name>A0A8R1IEU2_CAEJA</name>
<proteinExistence type="predicted"/>
<evidence type="ECO:0008006" key="3">
    <source>
        <dbReference type="Google" id="ProtNLM"/>
    </source>
</evidence>
<dbReference type="Proteomes" id="UP000005237">
    <property type="component" value="Unassembled WGS sequence"/>
</dbReference>
<dbReference type="InterPro" id="IPR036397">
    <property type="entry name" value="RNaseH_sf"/>
</dbReference>
<dbReference type="GO" id="GO:0003676">
    <property type="term" value="F:nucleic acid binding"/>
    <property type="evidence" value="ECO:0007669"/>
    <property type="project" value="InterPro"/>
</dbReference>